<protein>
    <submittedName>
        <fullName evidence="4">Alpha/beta hydrolase fold protein</fullName>
    </submittedName>
</protein>
<reference evidence="4" key="1">
    <citation type="submission" date="2013-08" db="EMBL/GenBank/DDBJ databases">
        <authorList>
            <person name="Mendez C."/>
            <person name="Richter M."/>
            <person name="Ferrer M."/>
            <person name="Sanchez J."/>
        </authorList>
    </citation>
    <scope>NUCLEOTIDE SEQUENCE</scope>
</reference>
<evidence type="ECO:0000256" key="2">
    <source>
        <dbReference type="SAM" id="MobiDB-lite"/>
    </source>
</evidence>
<sequence>MFLHSGVADSRMWDPQFGWLATSHRVVRWDHRGFRDTPHVPGSFSYAADVLAALDGLGIRRATLIGASMGGMMAIRVALEHPERVDRLVLIGTNVYGYEPSPVVDVPPDSGGGYLRRRRRKRTWRP</sequence>
<dbReference type="SUPFAM" id="SSF53474">
    <property type="entry name" value="alpha/beta-Hydrolases"/>
    <property type="match status" value="1"/>
</dbReference>
<feature type="compositionally biased region" description="Basic residues" evidence="2">
    <location>
        <begin position="115"/>
        <end position="126"/>
    </location>
</feature>
<evidence type="ECO:0000313" key="4">
    <source>
        <dbReference type="EMBL" id="EQD58036.1"/>
    </source>
</evidence>
<dbReference type="GO" id="GO:0016787">
    <property type="term" value="F:hydrolase activity"/>
    <property type="evidence" value="ECO:0007669"/>
    <property type="project" value="UniProtKB-KW"/>
</dbReference>
<dbReference type="GO" id="GO:0016020">
    <property type="term" value="C:membrane"/>
    <property type="evidence" value="ECO:0007669"/>
    <property type="project" value="TreeGrafter"/>
</dbReference>
<feature type="region of interest" description="Disordered" evidence="2">
    <location>
        <begin position="107"/>
        <end position="126"/>
    </location>
</feature>
<evidence type="ECO:0000259" key="3">
    <source>
        <dbReference type="Pfam" id="PF00561"/>
    </source>
</evidence>
<keyword evidence="1 4" id="KW-0378">Hydrolase</keyword>
<evidence type="ECO:0000256" key="1">
    <source>
        <dbReference type="ARBA" id="ARBA00022801"/>
    </source>
</evidence>
<organism evidence="4">
    <name type="scientific">mine drainage metagenome</name>
    <dbReference type="NCBI Taxonomy" id="410659"/>
    <lineage>
        <taxon>unclassified sequences</taxon>
        <taxon>metagenomes</taxon>
        <taxon>ecological metagenomes</taxon>
    </lineage>
</organism>
<feature type="domain" description="AB hydrolase-1" evidence="3">
    <location>
        <begin position="2"/>
        <end position="104"/>
    </location>
</feature>
<dbReference type="Pfam" id="PF00561">
    <property type="entry name" value="Abhydrolase_1"/>
    <property type="match status" value="1"/>
</dbReference>
<dbReference type="PANTHER" id="PTHR43798:SF31">
    <property type="entry name" value="AB HYDROLASE SUPERFAMILY PROTEIN YCLE"/>
    <property type="match status" value="1"/>
</dbReference>
<dbReference type="PANTHER" id="PTHR43798">
    <property type="entry name" value="MONOACYLGLYCEROL LIPASE"/>
    <property type="match status" value="1"/>
</dbReference>
<reference evidence="4" key="2">
    <citation type="journal article" date="2014" name="ISME J.">
        <title>Microbial stratification in low pH oxic and suboxic macroscopic growths along an acid mine drainage.</title>
        <authorList>
            <person name="Mendez-Garcia C."/>
            <person name="Mesa V."/>
            <person name="Sprenger R.R."/>
            <person name="Richter M."/>
            <person name="Diez M.S."/>
            <person name="Solano J."/>
            <person name="Bargiela R."/>
            <person name="Golyshina O.V."/>
            <person name="Manteca A."/>
            <person name="Ramos J.L."/>
            <person name="Gallego J.R."/>
            <person name="Llorente I."/>
            <person name="Martins Dos Santos V.A."/>
            <person name="Jensen O.N."/>
            <person name="Pelaez A.I."/>
            <person name="Sanchez J."/>
            <person name="Ferrer M."/>
        </authorList>
    </citation>
    <scope>NUCLEOTIDE SEQUENCE</scope>
</reference>
<gene>
    <name evidence="4" type="ORF">B1A_10989</name>
</gene>
<comment type="caution">
    <text evidence="4">The sequence shown here is derived from an EMBL/GenBank/DDBJ whole genome shotgun (WGS) entry which is preliminary data.</text>
</comment>
<accession>T1ABC0</accession>
<dbReference type="PRINTS" id="PR00111">
    <property type="entry name" value="ABHYDROLASE"/>
</dbReference>
<proteinExistence type="predicted"/>
<dbReference type="Gene3D" id="3.40.50.1820">
    <property type="entry name" value="alpha/beta hydrolase"/>
    <property type="match status" value="1"/>
</dbReference>
<dbReference type="EMBL" id="AUZX01007835">
    <property type="protein sequence ID" value="EQD58036.1"/>
    <property type="molecule type" value="Genomic_DNA"/>
</dbReference>
<dbReference type="InterPro" id="IPR029058">
    <property type="entry name" value="AB_hydrolase_fold"/>
</dbReference>
<name>T1ABC0_9ZZZZ</name>
<dbReference type="InterPro" id="IPR050266">
    <property type="entry name" value="AB_hydrolase_sf"/>
</dbReference>
<dbReference type="AlphaFoldDB" id="T1ABC0"/>
<dbReference type="InterPro" id="IPR000073">
    <property type="entry name" value="AB_hydrolase_1"/>
</dbReference>